<name>A0A8X6WRF5_9ARAC</name>
<dbReference type="AlphaFoldDB" id="A0A8X6WRF5"/>
<gene>
    <name evidence="1" type="ORF">TNIN_369911</name>
</gene>
<proteinExistence type="predicted"/>
<sequence length="111" mass="12695">MSVDHRTSSELQSLGHRWSEIINPLGFFLRSKDDSRKTTDLDYKLDVTELSSLRQSLDTHFGTCRLALCRMMTPDNSIPGSMFDSLMQFIKCLGVPLRIYGDVRFLLLFCG</sequence>
<keyword evidence="2" id="KW-1185">Reference proteome</keyword>
<organism evidence="1 2">
    <name type="scientific">Trichonephila inaurata madagascariensis</name>
    <dbReference type="NCBI Taxonomy" id="2747483"/>
    <lineage>
        <taxon>Eukaryota</taxon>
        <taxon>Metazoa</taxon>
        <taxon>Ecdysozoa</taxon>
        <taxon>Arthropoda</taxon>
        <taxon>Chelicerata</taxon>
        <taxon>Arachnida</taxon>
        <taxon>Araneae</taxon>
        <taxon>Araneomorphae</taxon>
        <taxon>Entelegynae</taxon>
        <taxon>Araneoidea</taxon>
        <taxon>Nephilidae</taxon>
        <taxon>Trichonephila</taxon>
        <taxon>Trichonephila inaurata</taxon>
    </lineage>
</organism>
<accession>A0A8X6WRF5</accession>
<protein>
    <submittedName>
        <fullName evidence="1">Uncharacterized protein</fullName>
    </submittedName>
</protein>
<dbReference type="EMBL" id="BMAV01000835">
    <property type="protein sequence ID" value="GFY38411.1"/>
    <property type="molecule type" value="Genomic_DNA"/>
</dbReference>
<comment type="caution">
    <text evidence="1">The sequence shown here is derived from an EMBL/GenBank/DDBJ whole genome shotgun (WGS) entry which is preliminary data.</text>
</comment>
<reference evidence="1" key="1">
    <citation type="submission" date="2020-08" db="EMBL/GenBank/DDBJ databases">
        <title>Multicomponent nature underlies the extraordinary mechanical properties of spider dragline silk.</title>
        <authorList>
            <person name="Kono N."/>
            <person name="Nakamura H."/>
            <person name="Mori M."/>
            <person name="Yoshida Y."/>
            <person name="Ohtoshi R."/>
            <person name="Malay A.D."/>
            <person name="Moran D.A.P."/>
            <person name="Tomita M."/>
            <person name="Numata K."/>
            <person name="Arakawa K."/>
        </authorList>
    </citation>
    <scope>NUCLEOTIDE SEQUENCE</scope>
</reference>
<dbReference type="Proteomes" id="UP000886998">
    <property type="component" value="Unassembled WGS sequence"/>
</dbReference>
<evidence type="ECO:0000313" key="1">
    <source>
        <dbReference type="EMBL" id="GFY38411.1"/>
    </source>
</evidence>
<evidence type="ECO:0000313" key="2">
    <source>
        <dbReference type="Proteomes" id="UP000886998"/>
    </source>
</evidence>